<dbReference type="PANTHER" id="PTHR24317:SF7">
    <property type="entry name" value="PEROXISOMAL TRANS-2-ENOYL-COA REDUCTASE"/>
    <property type="match status" value="1"/>
</dbReference>
<sequence length="52" mass="5688">MNQTKRPHIAIQRRGQPEEVASRAAFLCSEHASFINGSNIRIDGGSMETAFG</sequence>
<evidence type="ECO:0000256" key="20">
    <source>
        <dbReference type="ARBA" id="ARBA00049559"/>
    </source>
</evidence>
<evidence type="ECO:0000256" key="12">
    <source>
        <dbReference type="ARBA" id="ARBA00038622"/>
    </source>
</evidence>
<protein>
    <recommendedName>
        <fullName evidence="14">Peroxisomal trans-2-enoyl-CoA reductase</fullName>
        <ecNumber evidence="13">1.3.1.38</ecNumber>
    </recommendedName>
</protein>
<comment type="subunit">
    <text evidence="12">Interacts with PEX5, probably required to target it into peroxisomes.</text>
</comment>
<comment type="caution">
    <text evidence="21">The sequence shown here is derived from an EMBL/GenBank/DDBJ whole genome shotgun (WGS) entry which is preliminary data.</text>
</comment>
<evidence type="ECO:0000256" key="6">
    <source>
        <dbReference type="ARBA" id="ARBA00022857"/>
    </source>
</evidence>
<evidence type="ECO:0000256" key="16">
    <source>
        <dbReference type="ARBA" id="ARBA00048686"/>
    </source>
</evidence>
<keyword evidence="6" id="KW-0521">NADP</keyword>
<evidence type="ECO:0000256" key="8">
    <source>
        <dbReference type="ARBA" id="ARBA00023098"/>
    </source>
</evidence>
<comment type="catalytic activity">
    <reaction evidence="20">
        <text>(2E)-octenoyl-CoA + NADPH + H(+) = octanoyl-CoA + NADP(+)</text>
        <dbReference type="Rhea" id="RHEA:44952"/>
        <dbReference type="ChEBI" id="CHEBI:15378"/>
        <dbReference type="ChEBI" id="CHEBI:57386"/>
        <dbReference type="ChEBI" id="CHEBI:57783"/>
        <dbReference type="ChEBI" id="CHEBI:58349"/>
        <dbReference type="ChEBI" id="CHEBI:62242"/>
    </reaction>
    <physiologicalReaction direction="left-to-right" evidence="20">
        <dbReference type="Rhea" id="RHEA:44953"/>
    </physiologicalReaction>
</comment>
<evidence type="ECO:0000256" key="5">
    <source>
        <dbReference type="ARBA" id="ARBA00022832"/>
    </source>
</evidence>
<comment type="subcellular location">
    <subcellularLocation>
        <location evidence="1">Peroxisome</location>
    </subcellularLocation>
</comment>
<evidence type="ECO:0000256" key="13">
    <source>
        <dbReference type="ARBA" id="ARBA00038849"/>
    </source>
</evidence>
<evidence type="ECO:0000256" key="9">
    <source>
        <dbReference type="ARBA" id="ARBA00023140"/>
    </source>
</evidence>
<evidence type="ECO:0000256" key="17">
    <source>
        <dbReference type="ARBA" id="ARBA00049108"/>
    </source>
</evidence>
<evidence type="ECO:0000256" key="3">
    <source>
        <dbReference type="ARBA" id="ARBA00022516"/>
    </source>
</evidence>
<evidence type="ECO:0000256" key="19">
    <source>
        <dbReference type="ARBA" id="ARBA00049386"/>
    </source>
</evidence>
<organism evidence="21 22">
    <name type="scientific">Pricia mediterranea</name>
    <dbReference type="NCBI Taxonomy" id="3076079"/>
    <lineage>
        <taxon>Bacteria</taxon>
        <taxon>Pseudomonadati</taxon>
        <taxon>Bacteroidota</taxon>
        <taxon>Flavobacteriia</taxon>
        <taxon>Flavobacteriales</taxon>
        <taxon>Flavobacteriaceae</taxon>
        <taxon>Pricia</taxon>
    </lineage>
</organism>
<proteinExistence type="predicted"/>
<evidence type="ECO:0000256" key="1">
    <source>
        <dbReference type="ARBA" id="ARBA00004275"/>
    </source>
</evidence>
<dbReference type="InterPro" id="IPR036291">
    <property type="entry name" value="NAD(P)-bd_dom_sf"/>
</dbReference>
<dbReference type="InterPro" id="IPR052388">
    <property type="entry name" value="Peroxisomal_t2-enoyl-CoA_red"/>
</dbReference>
<evidence type="ECO:0000256" key="15">
    <source>
        <dbReference type="ARBA" id="ARBA00047570"/>
    </source>
</evidence>
<evidence type="ECO:0000256" key="18">
    <source>
        <dbReference type="ARBA" id="ARBA00049251"/>
    </source>
</evidence>
<evidence type="ECO:0000256" key="2">
    <source>
        <dbReference type="ARBA" id="ARBA00005189"/>
    </source>
</evidence>
<name>A0ABU3L1H9_9FLAO</name>
<dbReference type="PANTHER" id="PTHR24317">
    <property type="entry name" value="PEROXISOMAL TRANS-2-ENOYL-COA REDUCTASE"/>
    <property type="match status" value="1"/>
</dbReference>
<dbReference type="EMBL" id="JAVTTP010000001">
    <property type="protein sequence ID" value="MDT7827586.1"/>
    <property type="molecule type" value="Genomic_DNA"/>
</dbReference>
<evidence type="ECO:0000256" key="4">
    <source>
        <dbReference type="ARBA" id="ARBA00022553"/>
    </source>
</evidence>
<keyword evidence="10" id="KW-0275">Fatty acid biosynthesis</keyword>
<dbReference type="InterPro" id="IPR002347">
    <property type="entry name" value="SDR_fam"/>
</dbReference>
<evidence type="ECO:0000313" key="22">
    <source>
        <dbReference type="Proteomes" id="UP001250656"/>
    </source>
</evidence>
<comment type="catalytic activity">
    <reaction evidence="19">
        <text>(2E)-decenoyl-CoA + NADPH + H(+) = decanoyl-CoA + NADP(+)</text>
        <dbReference type="Rhea" id="RHEA:44960"/>
        <dbReference type="ChEBI" id="CHEBI:15378"/>
        <dbReference type="ChEBI" id="CHEBI:57783"/>
        <dbReference type="ChEBI" id="CHEBI:58349"/>
        <dbReference type="ChEBI" id="CHEBI:61406"/>
        <dbReference type="ChEBI" id="CHEBI:61430"/>
    </reaction>
    <physiologicalReaction direction="left-to-right" evidence="19">
        <dbReference type="Rhea" id="RHEA:44961"/>
    </physiologicalReaction>
</comment>
<comment type="catalytic activity">
    <reaction evidence="18">
        <text>a (2E)-enoyl-CoA + NADPH + H(+) = a 2,3-saturated acyl-CoA + NADP(+)</text>
        <dbReference type="Rhea" id="RHEA:33763"/>
        <dbReference type="ChEBI" id="CHEBI:15378"/>
        <dbReference type="ChEBI" id="CHEBI:57783"/>
        <dbReference type="ChEBI" id="CHEBI:58349"/>
        <dbReference type="ChEBI" id="CHEBI:58856"/>
        <dbReference type="ChEBI" id="CHEBI:65111"/>
        <dbReference type="EC" id="1.3.1.38"/>
    </reaction>
    <physiologicalReaction direction="left-to-right" evidence="18">
        <dbReference type="Rhea" id="RHEA:33764"/>
    </physiologicalReaction>
</comment>
<keyword evidence="9" id="KW-0576">Peroxisome</keyword>
<evidence type="ECO:0000256" key="11">
    <source>
        <dbReference type="ARBA" id="ARBA00037124"/>
    </source>
</evidence>
<comment type="catalytic activity">
    <reaction evidence="16">
        <text>(2E)-tetradecenoyl-CoA + NADPH + H(+) = tetradecanoyl-CoA + NADP(+)</text>
        <dbReference type="Rhea" id="RHEA:44968"/>
        <dbReference type="ChEBI" id="CHEBI:15378"/>
        <dbReference type="ChEBI" id="CHEBI:57385"/>
        <dbReference type="ChEBI" id="CHEBI:57783"/>
        <dbReference type="ChEBI" id="CHEBI:58349"/>
        <dbReference type="ChEBI" id="CHEBI:61405"/>
    </reaction>
    <physiologicalReaction direction="left-to-right" evidence="16">
        <dbReference type="Rhea" id="RHEA:44969"/>
    </physiologicalReaction>
</comment>
<keyword evidence="8" id="KW-0443">Lipid metabolism</keyword>
<evidence type="ECO:0000256" key="7">
    <source>
        <dbReference type="ARBA" id="ARBA00023002"/>
    </source>
</evidence>
<evidence type="ECO:0000313" key="21">
    <source>
        <dbReference type="EMBL" id="MDT7827586.1"/>
    </source>
</evidence>
<accession>A0ABU3L1H9</accession>
<keyword evidence="3" id="KW-0444">Lipid biosynthesis</keyword>
<comment type="function">
    <text evidence="11">Participates in chain elongation of fatty acids. Catalyzes the reduction of trans-2-enoyl-CoAs of varying chain lengths from 6:1 to 16:1, having maximum activity with 10:1 CoA. Has no 2,4-dienoyl-CoA reductase activity.</text>
</comment>
<comment type="catalytic activity">
    <reaction evidence="15">
        <text>(2E)-dodecenoyl-CoA + NADPH + H(+) = dodecanoyl-CoA + NADP(+)</text>
        <dbReference type="Rhea" id="RHEA:44964"/>
        <dbReference type="ChEBI" id="CHEBI:15378"/>
        <dbReference type="ChEBI" id="CHEBI:57330"/>
        <dbReference type="ChEBI" id="CHEBI:57375"/>
        <dbReference type="ChEBI" id="CHEBI:57783"/>
        <dbReference type="ChEBI" id="CHEBI:58349"/>
    </reaction>
    <physiologicalReaction direction="left-to-right" evidence="15">
        <dbReference type="Rhea" id="RHEA:44965"/>
    </physiologicalReaction>
</comment>
<evidence type="ECO:0000256" key="10">
    <source>
        <dbReference type="ARBA" id="ARBA00023160"/>
    </source>
</evidence>
<dbReference type="Proteomes" id="UP001250656">
    <property type="component" value="Unassembled WGS sequence"/>
</dbReference>
<keyword evidence="4" id="KW-0597">Phosphoprotein</keyword>
<dbReference type="Pfam" id="PF13561">
    <property type="entry name" value="adh_short_C2"/>
    <property type="match status" value="1"/>
</dbReference>
<dbReference type="RefSeq" id="WP_314016772.1">
    <property type="nucleotide sequence ID" value="NZ_JAVTTP010000001.1"/>
</dbReference>
<comment type="pathway">
    <text evidence="2">Lipid metabolism.</text>
</comment>
<gene>
    <name evidence="21" type="ORF">RQM65_02765</name>
</gene>
<reference evidence="21 22" key="1">
    <citation type="submission" date="2023-09" db="EMBL/GenBank/DDBJ databases">
        <title>Novel taxa isolated from Blanes Bay.</title>
        <authorList>
            <person name="Rey-Velasco X."/>
            <person name="Lucena T."/>
        </authorList>
    </citation>
    <scope>NUCLEOTIDE SEQUENCE [LARGE SCALE GENOMIC DNA]</scope>
    <source>
        <strain evidence="21 22">S334</strain>
    </source>
</reference>
<evidence type="ECO:0000256" key="14">
    <source>
        <dbReference type="ARBA" id="ARBA00041063"/>
    </source>
</evidence>
<keyword evidence="5" id="KW-0276">Fatty acid metabolism</keyword>
<dbReference type="EC" id="1.3.1.38" evidence="13"/>
<dbReference type="Gene3D" id="3.40.50.720">
    <property type="entry name" value="NAD(P)-binding Rossmann-like Domain"/>
    <property type="match status" value="1"/>
</dbReference>
<keyword evidence="7" id="KW-0560">Oxidoreductase</keyword>
<dbReference type="SUPFAM" id="SSF51735">
    <property type="entry name" value="NAD(P)-binding Rossmann-fold domains"/>
    <property type="match status" value="1"/>
</dbReference>
<comment type="catalytic activity">
    <reaction evidence="17">
        <text>(2E)-hexenoyl-CoA + NADPH + H(+) = hexanoyl-CoA + NADP(+)</text>
        <dbReference type="Rhea" id="RHEA:44956"/>
        <dbReference type="ChEBI" id="CHEBI:15378"/>
        <dbReference type="ChEBI" id="CHEBI:57783"/>
        <dbReference type="ChEBI" id="CHEBI:58349"/>
        <dbReference type="ChEBI" id="CHEBI:62077"/>
        <dbReference type="ChEBI" id="CHEBI:62620"/>
    </reaction>
    <physiologicalReaction direction="left-to-right" evidence="17">
        <dbReference type="Rhea" id="RHEA:44957"/>
    </physiologicalReaction>
</comment>
<keyword evidence="22" id="KW-1185">Reference proteome</keyword>